<keyword evidence="1" id="KW-0472">Membrane</keyword>
<name>A0A6J5XPK6_PRUAR</name>
<reference evidence="3" key="1">
    <citation type="journal article" date="2020" name="Genome Biol.">
        <title>Gamete binning: chromosome-level and haplotype-resolved genome assembly enabled by high-throughput single-cell sequencing of gamete genomes.</title>
        <authorList>
            <person name="Campoy J.A."/>
            <person name="Sun H."/>
            <person name="Goel M."/>
            <person name="Jiao W.-B."/>
            <person name="Folz-Donahue K."/>
            <person name="Wang N."/>
            <person name="Rubio M."/>
            <person name="Liu C."/>
            <person name="Kukat C."/>
            <person name="Ruiz D."/>
            <person name="Huettel B."/>
            <person name="Schneeberger K."/>
        </authorList>
    </citation>
    <scope>NUCLEOTIDE SEQUENCE [LARGE SCALE GENOMIC DNA]</scope>
    <source>
        <strain evidence="3">cv. Rojo Pasion</strain>
    </source>
</reference>
<dbReference type="AlphaFoldDB" id="A0A6J5XPK6"/>
<gene>
    <name evidence="2" type="ORF">ORAREDHAP_LOCUS37499</name>
</gene>
<dbReference type="Proteomes" id="UP000507245">
    <property type="component" value="Unassembled WGS sequence"/>
</dbReference>
<sequence length="157" mass="17983">MSSTCLVSHDSHCSCRLYVDFYVNNRKDPLVQRQNQNNLYLLRTNPFPYASTSSSSSPKDYWLLKLEEDFLPEALELSQNELENLPYMLGKLQMSILWSTSWIIHIIFLEAVMAVLTLKDSQEVEQFVTAMKAINPINLTAKTDAAKNKPAETYSNI</sequence>
<accession>A0A6J5XPK6</accession>
<organism evidence="2 3">
    <name type="scientific">Prunus armeniaca</name>
    <name type="common">Apricot</name>
    <name type="synonym">Armeniaca vulgaris</name>
    <dbReference type="NCBI Taxonomy" id="36596"/>
    <lineage>
        <taxon>Eukaryota</taxon>
        <taxon>Viridiplantae</taxon>
        <taxon>Streptophyta</taxon>
        <taxon>Embryophyta</taxon>
        <taxon>Tracheophyta</taxon>
        <taxon>Spermatophyta</taxon>
        <taxon>Magnoliopsida</taxon>
        <taxon>eudicotyledons</taxon>
        <taxon>Gunneridae</taxon>
        <taxon>Pentapetalae</taxon>
        <taxon>rosids</taxon>
        <taxon>fabids</taxon>
        <taxon>Rosales</taxon>
        <taxon>Rosaceae</taxon>
        <taxon>Amygdaloideae</taxon>
        <taxon>Amygdaleae</taxon>
        <taxon>Prunus</taxon>
    </lineage>
</organism>
<keyword evidence="3" id="KW-1185">Reference proteome</keyword>
<evidence type="ECO:0000313" key="2">
    <source>
        <dbReference type="EMBL" id="CAB4313875.1"/>
    </source>
</evidence>
<dbReference type="EMBL" id="CAEKKB010000006">
    <property type="protein sequence ID" value="CAB4313875.1"/>
    <property type="molecule type" value="Genomic_DNA"/>
</dbReference>
<protein>
    <submittedName>
        <fullName evidence="2">Uncharacterized protein</fullName>
    </submittedName>
</protein>
<evidence type="ECO:0000256" key="1">
    <source>
        <dbReference type="SAM" id="Phobius"/>
    </source>
</evidence>
<keyword evidence="1" id="KW-1133">Transmembrane helix</keyword>
<evidence type="ECO:0000313" key="3">
    <source>
        <dbReference type="Proteomes" id="UP000507245"/>
    </source>
</evidence>
<proteinExistence type="predicted"/>
<keyword evidence="1" id="KW-0812">Transmembrane</keyword>
<dbReference type="OrthoDB" id="1168839at2759"/>
<feature type="transmembrane region" description="Helical" evidence="1">
    <location>
        <begin position="96"/>
        <end position="118"/>
    </location>
</feature>